<protein>
    <recommendedName>
        <fullName evidence="3">2-succinyl-6-hydroxy-2,4-cyclohexadiene-1-carboxylate synthase</fullName>
        <ecNumber evidence="3">4.2.99.20</ecNumber>
    </recommendedName>
</protein>
<dbReference type="EC" id="4.2.99.20" evidence="3"/>
<accession>A0A1R3W4L0</accession>
<keyword evidence="6" id="KW-1185">Reference proteome</keyword>
<dbReference type="GO" id="GO:0009234">
    <property type="term" value="P:menaquinone biosynthetic process"/>
    <property type="evidence" value="ECO:0007669"/>
    <property type="project" value="UniProtKB-UniRule"/>
</dbReference>
<evidence type="ECO:0000313" key="5">
    <source>
        <dbReference type="EMBL" id="SIT70918.1"/>
    </source>
</evidence>
<gene>
    <name evidence="5" type="ORF">SAMN05216526_1431</name>
</gene>
<evidence type="ECO:0000313" key="6">
    <source>
        <dbReference type="Proteomes" id="UP000223759"/>
    </source>
</evidence>
<dbReference type="InterPro" id="IPR022485">
    <property type="entry name" value="SHCHC_synthase_MenH"/>
</dbReference>
<dbReference type="InterPro" id="IPR029058">
    <property type="entry name" value="AB_hydrolase_fold"/>
</dbReference>
<reference evidence="5 6" key="1">
    <citation type="submission" date="2017-01" db="EMBL/GenBank/DDBJ databases">
        <authorList>
            <person name="Mah S.A."/>
            <person name="Swanson W.J."/>
            <person name="Moy G.W."/>
            <person name="Vacquier V.D."/>
        </authorList>
    </citation>
    <scope>NUCLEOTIDE SEQUENCE [LARGE SCALE GENOMIC DNA]</scope>
    <source>
        <strain evidence="5 6">M9</strain>
    </source>
</reference>
<dbReference type="SUPFAM" id="SSF53474">
    <property type="entry name" value="alpha/beta-Hydrolases"/>
    <property type="match status" value="1"/>
</dbReference>
<dbReference type="Gene3D" id="3.40.50.1820">
    <property type="entry name" value="alpha/beta hydrolase"/>
    <property type="match status" value="1"/>
</dbReference>
<dbReference type="InterPro" id="IPR000073">
    <property type="entry name" value="AB_hydrolase_1"/>
</dbReference>
<name>A0A1R3W4L0_9GAMM</name>
<keyword evidence="1" id="KW-0474">Menaquinone biosynthesis</keyword>
<dbReference type="GO" id="GO:0070205">
    <property type="term" value="F:2-succinyl-6-hydroxy-2,4-cyclohexadiene-1-carboxylate synthase activity"/>
    <property type="evidence" value="ECO:0007669"/>
    <property type="project" value="UniProtKB-UniRule"/>
</dbReference>
<sequence length="252" mass="28298">MMLPLVLLHGFLGSGDDWQDVRRHWPNQRALISPNLPDAQTLAGSEDSANIEVYSRYAWEQLQTNLPEQFHLLGYSLGGRIAMHWASQATGRIQSLLLESAHPGLPNQAARRERLIQDRQWAQRFASEPLSEVLHDWYQQAVFQDLSDCQRTQLISARRRQDPAAMAALMRVTSLGEQADLMTQLSQQKTFKAYITGGQDAKFMATAQALQAQKPCLKLVLFDTLGHNCHAGAPAAFAERISHLLSNEERPS</sequence>
<dbReference type="Pfam" id="PF00561">
    <property type="entry name" value="Abhydrolase_1"/>
    <property type="match status" value="1"/>
</dbReference>
<evidence type="ECO:0000256" key="3">
    <source>
        <dbReference type="NCBIfam" id="TIGR03695"/>
    </source>
</evidence>
<dbReference type="STRING" id="233100.SAMN05216526_1431"/>
<proteinExistence type="predicted"/>
<keyword evidence="2" id="KW-0456">Lyase</keyword>
<dbReference type="OrthoDB" id="149912at2"/>
<dbReference type="NCBIfam" id="TIGR03695">
    <property type="entry name" value="menH_SHCHC"/>
    <property type="match status" value="1"/>
</dbReference>
<dbReference type="Proteomes" id="UP000223759">
    <property type="component" value="Unassembled WGS sequence"/>
</dbReference>
<dbReference type="RefSeq" id="WP_076755797.1">
    <property type="nucleotide sequence ID" value="NZ_CP023018.1"/>
</dbReference>
<feature type="domain" description="AB hydrolase-1" evidence="4">
    <location>
        <begin position="4"/>
        <end position="227"/>
    </location>
</feature>
<evidence type="ECO:0000256" key="2">
    <source>
        <dbReference type="ARBA" id="ARBA00023239"/>
    </source>
</evidence>
<dbReference type="PANTHER" id="PTHR42916">
    <property type="entry name" value="2-SUCCINYL-5-ENOLPYRUVYL-6-HYDROXY-3-CYCLOHEXENE-1-CARBOXYLATE SYNTHASE"/>
    <property type="match status" value="1"/>
</dbReference>
<dbReference type="EMBL" id="FTPK01000002">
    <property type="protein sequence ID" value="SIT70918.1"/>
    <property type="molecule type" value="Genomic_DNA"/>
</dbReference>
<dbReference type="AlphaFoldDB" id="A0A1R3W4L0"/>
<evidence type="ECO:0000259" key="4">
    <source>
        <dbReference type="Pfam" id="PF00561"/>
    </source>
</evidence>
<evidence type="ECO:0000256" key="1">
    <source>
        <dbReference type="ARBA" id="ARBA00022428"/>
    </source>
</evidence>
<dbReference type="PANTHER" id="PTHR42916:SF1">
    <property type="entry name" value="PROTEIN PHYLLO, CHLOROPLASTIC"/>
    <property type="match status" value="1"/>
</dbReference>
<organism evidence="5 6">
    <name type="scientific">Ectothiorhodosinus mongolicus</name>
    <dbReference type="NCBI Taxonomy" id="233100"/>
    <lineage>
        <taxon>Bacteria</taxon>
        <taxon>Pseudomonadati</taxon>
        <taxon>Pseudomonadota</taxon>
        <taxon>Gammaproteobacteria</taxon>
        <taxon>Chromatiales</taxon>
        <taxon>Ectothiorhodospiraceae</taxon>
        <taxon>Ectothiorhodosinus</taxon>
    </lineage>
</organism>